<proteinExistence type="inferred from homology"/>
<evidence type="ECO:0000256" key="1">
    <source>
        <dbReference type="ARBA" id="ARBA00010641"/>
    </source>
</evidence>
<dbReference type="GO" id="GO:0016987">
    <property type="term" value="F:sigma factor activity"/>
    <property type="evidence" value="ECO:0007669"/>
    <property type="project" value="UniProtKB-KW"/>
</dbReference>
<dbReference type="STRING" id="1703345.A3860_09755"/>
<dbReference type="InterPro" id="IPR014284">
    <property type="entry name" value="RNA_pol_sigma-70_dom"/>
</dbReference>
<keyword evidence="2" id="KW-0805">Transcription regulation</keyword>
<dbReference type="RefSeq" id="WP_143774469.1">
    <property type="nucleotide sequence ID" value="NZ_LVYD01000124.1"/>
</dbReference>
<evidence type="ECO:0000259" key="5">
    <source>
        <dbReference type="Pfam" id="PF04542"/>
    </source>
</evidence>
<evidence type="ECO:0000313" key="7">
    <source>
        <dbReference type="EMBL" id="OQP56858.1"/>
    </source>
</evidence>
<sequence>MALSKNVIQDEVVLMQQFRAGSEDAFTTVYRQLYQRVFWFARKFVDETEDARDLTAETFVQLWQQNNTFPTLDAVAAFLYVTVRNKCYNLLKHRQMKAGRRDDLLRQLNERGDNDFFEEQVQLQLVSRIYDAVNKLPPRMKAIFLLSYRDGLKPAEIAELLQIKPQTVINQRVTAVRLLQSALGKDFLLSSLLVLLKYRDIF</sequence>
<dbReference type="Pfam" id="PF04542">
    <property type="entry name" value="Sigma70_r2"/>
    <property type="match status" value="1"/>
</dbReference>
<dbReference type="NCBIfam" id="TIGR02937">
    <property type="entry name" value="sigma70-ECF"/>
    <property type="match status" value="1"/>
</dbReference>
<keyword evidence="8" id="KW-1185">Reference proteome</keyword>
<feature type="domain" description="RNA polymerase sigma-70 region 2" evidence="5">
    <location>
        <begin position="30"/>
        <end position="95"/>
    </location>
</feature>
<dbReference type="PANTHER" id="PTHR43133">
    <property type="entry name" value="RNA POLYMERASE ECF-TYPE SIGMA FACTO"/>
    <property type="match status" value="1"/>
</dbReference>
<accession>A0A1V9FER9</accession>
<dbReference type="PANTHER" id="PTHR43133:SF46">
    <property type="entry name" value="RNA POLYMERASE SIGMA-70 FACTOR ECF SUBFAMILY"/>
    <property type="match status" value="1"/>
</dbReference>
<dbReference type="EMBL" id="LVYD01000124">
    <property type="protein sequence ID" value="OQP56858.1"/>
    <property type="molecule type" value="Genomic_DNA"/>
</dbReference>
<dbReference type="Proteomes" id="UP000192796">
    <property type="component" value="Unassembled WGS sequence"/>
</dbReference>
<dbReference type="Gene3D" id="1.10.10.10">
    <property type="entry name" value="Winged helix-like DNA-binding domain superfamily/Winged helix DNA-binding domain"/>
    <property type="match status" value="1"/>
</dbReference>
<keyword evidence="4" id="KW-0804">Transcription</keyword>
<evidence type="ECO:0000256" key="4">
    <source>
        <dbReference type="ARBA" id="ARBA00023163"/>
    </source>
</evidence>
<protein>
    <recommendedName>
        <fullName evidence="9">HTH luxR-type domain-containing protein</fullName>
    </recommendedName>
</protein>
<dbReference type="SUPFAM" id="SSF88946">
    <property type="entry name" value="Sigma2 domain of RNA polymerase sigma factors"/>
    <property type="match status" value="1"/>
</dbReference>
<organism evidence="7 8">
    <name type="scientific">Niastella vici</name>
    <dbReference type="NCBI Taxonomy" id="1703345"/>
    <lineage>
        <taxon>Bacteria</taxon>
        <taxon>Pseudomonadati</taxon>
        <taxon>Bacteroidota</taxon>
        <taxon>Chitinophagia</taxon>
        <taxon>Chitinophagales</taxon>
        <taxon>Chitinophagaceae</taxon>
        <taxon>Niastella</taxon>
    </lineage>
</organism>
<dbReference type="AlphaFoldDB" id="A0A1V9FER9"/>
<evidence type="ECO:0008006" key="9">
    <source>
        <dbReference type="Google" id="ProtNLM"/>
    </source>
</evidence>
<comment type="caution">
    <text evidence="7">The sequence shown here is derived from an EMBL/GenBank/DDBJ whole genome shotgun (WGS) entry which is preliminary data.</text>
</comment>
<gene>
    <name evidence="7" type="ORF">A3860_09755</name>
</gene>
<evidence type="ECO:0000256" key="3">
    <source>
        <dbReference type="ARBA" id="ARBA00023082"/>
    </source>
</evidence>
<dbReference type="Gene3D" id="1.10.1740.10">
    <property type="match status" value="1"/>
</dbReference>
<dbReference type="InterPro" id="IPR013324">
    <property type="entry name" value="RNA_pol_sigma_r3/r4-like"/>
</dbReference>
<reference evidence="7 8" key="1">
    <citation type="submission" date="2016-03" db="EMBL/GenBank/DDBJ databases">
        <title>Niastella vici sp. nov., isolated from farmland soil.</title>
        <authorList>
            <person name="Chen L."/>
            <person name="Wang D."/>
            <person name="Yang S."/>
            <person name="Wang G."/>
        </authorList>
    </citation>
    <scope>NUCLEOTIDE SEQUENCE [LARGE SCALE GENOMIC DNA]</scope>
    <source>
        <strain evidence="7 8">DJ57</strain>
    </source>
</reference>
<evidence type="ECO:0000313" key="8">
    <source>
        <dbReference type="Proteomes" id="UP000192796"/>
    </source>
</evidence>
<dbReference type="InterPro" id="IPR007627">
    <property type="entry name" value="RNA_pol_sigma70_r2"/>
</dbReference>
<evidence type="ECO:0000256" key="2">
    <source>
        <dbReference type="ARBA" id="ARBA00023015"/>
    </source>
</evidence>
<dbReference type="InterPro" id="IPR013249">
    <property type="entry name" value="RNA_pol_sigma70_r4_t2"/>
</dbReference>
<dbReference type="Pfam" id="PF08281">
    <property type="entry name" value="Sigma70_r4_2"/>
    <property type="match status" value="1"/>
</dbReference>
<keyword evidence="3" id="KW-0731">Sigma factor</keyword>
<dbReference type="InterPro" id="IPR013325">
    <property type="entry name" value="RNA_pol_sigma_r2"/>
</dbReference>
<dbReference type="GO" id="GO:0003677">
    <property type="term" value="F:DNA binding"/>
    <property type="evidence" value="ECO:0007669"/>
    <property type="project" value="InterPro"/>
</dbReference>
<dbReference type="GO" id="GO:0006352">
    <property type="term" value="P:DNA-templated transcription initiation"/>
    <property type="evidence" value="ECO:0007669"/>
    <property type="project" value="InterPro"/>
</dbReference>
<dbReference type="OrthoDB" id="656273at2"/>
<feature type="domain" description="RNA polymerase sigma factor 70 region 4 type 2" evidence="6">
    <location>
        <begin position="128"/>
        <end position="168"/>
    </location>
</feature>
<name>A0A1V9FER9_9BACT</name>
<evidence type="ECO:0000259" key="6">
    <source>
        <dbReference type="Pfam" id="PF08281"/>
    </source>
</evidence>
<comment type="similarity">
    <text evidence="1">Belongs to the sigma-70 factor family. ECF subfamily.</text>
</comment>
<dbReference type="SUPFAM" id="SSF88659">
    <property type="entry name" value="Sigma3 and sigma4 domains of RNA polymerase sigma factors"/>
    <property type="match status" value="1"/>
</dbReference>
<dbReference type="InterPro" id="IPR036388">
    <property type="entry name" value="WH-like_DNA-bd_sf"/>
</dbReference>
<dbReference type="InterPro" id="IPR039425">
    <property type="entry name" value="RNA_pol_sigma-70-like"/>
</dbReference>